<dbReference type="EMBL" id="CP091244">
    <property type="protein sequence ID" value="UJS26345.1"/>
    <property type="molecule type" value="Genomic_DNA"/>
</dbReference>
<sequence>MSAASVTGGAYLMLAFGLGTLPNLLLAGLMAVRLRNMTRHPLLRYVGGALVLGFGCYGIFKAMLKIMA</sequence>
<keyword evidence="1" id="KW-1133">Transmembrane helix</keyword>
<dbReference type="Proteomes" id="UP001054801">
    <property type="component" value="Chromosome"/>
</dbReference>
<evidence type="ECO:0000256" key="1">
    <source>
        <dbReference type="SAM" id="Phobius"/>
    </source>
</evidence>
<accession>A0ABY3T699</accession>
<keyword evidence="4" id="KW-1185">Reference proteome</keyword>
<dbReference type="RefSeq" id="WP_236501724.1">
    <property type="nucleotide sequence ID" value="NZ_CP091244.1"/>
</dbReference>
<organism evidence="3 4">
    <name type="scientific">Thiothrix winogradskyi</name>
    <dbReference type="NCBI Taxonomy" id="96472"/>
    <lineage>
        <taxon>Bacteria</taxon>
        <taxon>Pseudomonadati</taxon>
        <taxon>Pseudomonadota</taxon>
        <taxon>Gammaproteobacteria</taxon>
        <taxon>Thiotrichales</taxon>
        <taxon>Thiotrichaceae</taxon>
        <taxon>Thiothrix</taxon>
    </lineage>
</organism>
<gene>
    <name evidence="3" type="ORF">L2Y54_09980</name>
</gene>
<feature type="transmembrane region" description="Helical" evidence="1">
    <location>
        <begin position="12"/>
        <end position="30"/>
    </location>
</feature>
<protein>
    <submittedName>
        <fullName evidence="3">Sulfite exporter TauE/SafE family protein</fullName>
    </submittedName>
</protein>
<keyword evidence="1" id="KW-0472">Membrane</keyword>
<reference evidence="3" key="1">
    <citation type="journal article" date="2022" name="Microorganisms">
        <title>Two New Species of Filamentous Sulfur Bacteria of the Genus Thiothrix, Thiothrix winogradskyi sp. nov. and 'Candidatus Thiothrix sulfatifontis' sp. nov.</title>
        <authorList>
            <person name="Ravin N.V."/>
            <person name="Rossetti S."/>
            <person name="Beletsky A.V."/>
            <person name="Kadnikov V.V."/>
            <person name="Rudenko T.S."/>
            <person name="Smolyakov D.D."/>
            <person name="Moskvitina M.I."/>
            <person name="Gureeva M.V."/>
            <person name="Mardanov A.V."/>
            <person name="Grabovich M.Y."/>
        </authorList>
    </citation>
    <scope>NUCLEOTIDE SEQUENCE</scope>
    <source>
        <strain evidence="3">CT3</strain>
    </source>
</reference>
<name>A0ABY3T699_9GAMM</name>
<feature type="domain" description="Urease accessory protein UreH-like transmembrane" evidence="2">
    <location>
        <begin position="1"/>
        <end position="55"/>
    </location>
</feature>
<keyword evidence="1" id="KW-0812">Transmembrane</keyword>
<evidence type="ECO:0000313" key="4">
    <source>
        <dbReference type="Proteomes" id="UP001054801"/>
    </source>
</evidence>
<feature type="transmembrane region" description="Helical" evidence="1">
    <location>
        <begin position="42"/>
        <end position="60"/>
    </location>
</feature>
<evidence type="ECO:0000259" key="2">
    <source>
        <dbReference type="Pfam" id="PF13386"/>
    </source>
</evidence>
<dbReference type="Pfam" id="PF13386">
    <property type="entry name" value="DsbD_2"/>
    <property type="match status" value="1"/>
</dbReference>
<dbReference type="InterPro" id="IPR039447">
    <property type="entry name" value="UreH-like_TM_dom"/>
</dbReference>
<proteinExistence type="predicted"/>
<evidence type="ECO:0000313" key="3">
    <source>
        <dbReference type="EMBL" id="UJS26345.1"/>
    </source>
</evidence>